<dbReference type="HAMAP" id="MF_01393">
    <property type="entry name" value="ATP_synth_a_bact"/>
    <property type="match status" value="1"/>
</dbReference>
<dbReference type="SUPFAM" id="SSF81336">
    <property type="entry name" value="F1F0 ATP synthase subunit A"/>
    <property type="match status" value="1"/>
</dbReference>
<evidence type="ECO:0000256" key="7">
    <source>
        <dbReference type="ARBA" id="ARBA00022989"/>
    </source>
</evidence>
<dbReference type="PANTHER" id="PTHR42823">
    <property type="entry name" value="ATP SYNTHASE SUBUNIT A, CHLOROPLASTIC"/>
    <property type="match status" value="1"/>
</dbReference>
<dbReference type="CDD" id="cd00310">
    <property type="entry name" value="ATP-synt_Fo_a_6"/>
    <property type="match status" value="1"/>
</dbReference>
<dbReference type="GO" id="GO:0042777">
    <property type="term" value="P:proton motive force-driven plasma membrane ATP synthesis"/>
    <property type="evidence" value="ECO:0007669"/>
    <property type="project" value="TreeGrafter"/>
</dbReference>
<feature type="transmembrane region" description="Helical" evidence="11">
    <location>
        <begin position="214"/>
        <end position="235"/>
    </location>
</feature>
<name>A0A1J4VHA7_9BACT</name>
<keyword evidence="3 11" id="KW-0813">Transport</keyword>
<keyword evidence="5 11" id="KW-0812">Transmembrane</keyword>
<gene>
    <name evidence="11" type="primary">atpB</name>
    <name evidence="12" type="ORF">AUJ44_00210</name>
</gene>
<comment type="subcellular location">
    <subcellularLocation>
        <location evidence="11">Cell membrane</location>
        <topology evidence="11">Multi-pass membrane protein</topology>
    </subcellularLocation>
    <subcellularLocation>
        <location evidence="1">Membrane</location>
        <topology evidence="1">Multi-pass membrane protein</topology>
    </subcellularLocation>
</comment>
<dbReference type="AlphaFoldDB" id="A0A1J4VHA7"/>
<dbReference type="InterPro" id="IPR000568">
    <property type="entry name" value="ATP_synth_F0_asu"/>
</dbReference>
<feature type="transmembrane region" description="Helical" evidence="11">
    <location>
        <begin position="79"/>
        <end position="108"/>
    </location>
</feature>
<feature type="transmembrane region" description="Helical" evidence="11">
    <location>
        <begin position="12"/>
        <end position="38"/>
    </location>
</feature>
<evidence type="ECO:0000256" key="11">
    <source>
        <dbReference type="HAMAP-Rule" id="MF_01393"/>
    </source>
</evidence>
<evidence type="ECO:0000256" key="5">
    <source>
        <dbReference type="ARBA" id="ARBA00022692"/>
    </source>
</evidence>
<keyword evidence="8 11" id="KW-0406">Ion transport</keyword>
<keyword evidence="6 11" id="KW-0375">Hydrogen ion transport</keyword>
<dbReference type="InterPro" id="IPR045082">
    <property type="entry name" value="ATP_syn_F0_a_bact/chloroplast"/>
</dbReference>
<protein>
    <recommendedName>
        <fullName evidence="11">ATP synthase subunit a</fullName>
    </recommendedName>
    <alternativeName>
        <fullName evidence="11">ATP synthase F0 sector subunit a</fullName>
    </alternativeName>
    <alternativeName>
        <fullName evidence="11">F-ATPase subunit 6</fullName>
    </alternativeName>
</protein>
<accession>A0A1J4VHA7</accession>
<comment type="function">
    <text evidence="11">Key component of the proton channel; it plays a direct role in the translocation of protons across the membrane.</text>
</comment>
<dbReference type="GO" id="GO:0046933">
    <property type="term" value="F:proton-transporting ATP synthase activity, rotational mechanism"/>
    <property type="evidence" value="ECO:0007669"/>
    <property type="project" value="UniProtKB-UniRule"/>
</dbReference>
<evidence type="ECO:0000256" key="4">
    <source>
        <dbReference type="ARBA" id="ARBA00022547"/>
    </source>
</evidence>
<evidence type="ECO:0000256" key="10">
    <source>
        <dbReference type="ARBA" id="ARBA00023310"/>
    </source>
</evidence>
<feature type="transmembrane region" description="Helical" evidence="11">
    <location>
        <begin position="128"/>
        <end position="147"/>
    </location>
</feature>
<dbReference type="Gene3D" id="1.20.120.220">
    <property type="entry name" value="ATP synthase, F0 complex, subunit A"/>
    <property type="match status" value="1"/>
</dbReference>
<evidence type="ECO:0000313" key="13">
    <source>
        <dbReference type="Proteomes" id="UP000183206"/>
    </source>
</evidence>
<feature type="transmembrane region" description="Helical" evidence="11">
    <location>
        <begin position="186"/>
        <end position="208"/>
    </location>
</feature>
<sequence>MINISLHPEYILSVGSMLVSNTLATSFAVTLILLLLVVLSRQSVKTSNNIVAAGLRVVIFELLRLIDATTQDRALSKRALPLVATFFLFIITANLLALVPGFLGSFFVDTPEGQFPLFRSPNSDLNTTIALAIIAVFSIQFFSFRALGMRNYLKRFFNFTGPIRFILGFFEMISEGVKVLSFSFRLFGNIFAGEVLLLVIAFLVPYLIPLPFMILEVFVGAIQAFIFAMLTLTFIKTSIVRDMSET</sequence>
<dbReference type="PRINTS" id="PR00123">
    <property type="entry name" value="ATPASEA"/>
</dbReference>
<dbReference type="GO" id="GO:0005886">
    <property type="term" value="C:plasma membrane"/>
    <property type="evidence" value="ECO:0007669"/>
    <property type="project" value="UniProtKB-SubCell"/>
</dbReference>
<dbReference type="EMBL" id="MNVO01000005">
    <property type="protein sequence ID" value="OIO33511.1"/>
    <property type="molecule type" value="Genomic_DNA"/>
</dbReference>
<evidence type="ECO:0000256" key="2">
    <source>
        <dbReference type="ARBA" id="ARBA00006810"/>
    </source>
</evidence>
<dbReference type="InterPro" id="IPR035908">
    <property type="entry name" value="F0_ATP_A_sf"/>
</dbReference>
<keyword evidence="9 11" id="KW-0472">Membrane</keyword>
<keyword evidence="10 11" id="KW-0066">ATP synthesis</keyword>
<comment type="similarity">
    <text evidence="2 11">Belongs to the ATPase A chain family.</text>
</comment>
<dbReference type="STRING" id="1805282.AUJ44_00210"/>
<evidence type="ECO:0000256" key="8">
    <source>
        <dbReference type="ARBA" id="ARBA00023065"/>
    </source>
</evidence>
<dbReference type="Proteomes" id="UP000183206">
    <property type="component" value="Unassembled WGS sequence"/>
</dbReference>
<evidence type="ECO:0000256" key="6">
    <source>
        <dbReference type="ARBA" id="ARBA00022781"/>
    </source>
</evidence>
<keyword evidence="4 11" id="KW-0138">CF(0)</keyword>
<dbReference type="PANTHER" id="PTHR42823:SF3">
    <property type="entry name" value="ATP SYNTHASE SUBUNIT A, CHLOROPLASTIC"/>
    <property type="match status" value="1"/>
</dbReference>
<evidence type="ECO:0000256" key="9">
    <source>
        <dbReference type="ARBA" id="ARBA00023136"/>
    </source>
</evidence>
<comment type="caution">
    <text evidence="12">The sequence shown here is derived from an EMBL/GenBank/DDBJ whole genome shotgun (WGS) entry which is preliminary data.</text>
</comment>
<evidence type="ECO:0000313" key="12">
    <source>
        <dbReference type="EMBL" id="OIO33511.1"/>
    </source>
</evidence>
<proteinExistence type="inferred from homology"/>
<dbReference type="PROSITE" id="PS00449">
    <property type="entry name" value="ATPASE_A"/>
    <property type="match status" value="1"/>
</dbReference>
<dbReference type="InterPro" id="IPR023011">
    <property type="entry name" value="ATP_synth_F0_asu_AS"/>
</dbReference>
<keyword evidence="11" id="KW-1003">Cell membrane</keyword>
<dbReference type="Pfam" id="PF00119">
    <property type="entry name" value="ATP-synt_A"/>
    <property type="match status" value="1"/>
</dbReference>
<evidence type="ECO:0000256" key="1">
    <source>
        <dbReference type="ARBA" id="ARBA00004141"/>
    </source>
</evidence>
<organism evidence="12 13">
    <name type="scientific">Candidatus Nomurabacteria bacterium CG1_02_47_685</name>
    <dbReference type="NCBI Taxonomy" id="1805282"/>
    <lineage>
        <taxon>Bacteria</taxon>
        <taxon>Candidatus Nomuraibacteriota</taxon>
    </lineage>
</organism>
<keyword evidence="7 11" id="KW-1133">Transmembrane helix</keyword>
<evidence type="ECO:0000256" key="3">
    <source>
        <dbReference type="ARBA" id="ARBA00022448"/>
    </source>
</evidence>
<reference evidence="12 13" key="1">
    <citation type="journal article" date="2016" name="Environ. Microbiol.">
        <title>Genomic resolution of a cold subsurface aquifer community provides metabolic insights for novel microbes adapted to high CO concentrations.</title>
        <authorList>
            <person name="Probst A.J."/>
            <person name="Castelle C.J."/>
            <person name="Singh A."/>
            <person name="Brown C.T."/>
            <person name="Anantharaman K."/>
            <person name="Sharon I."/>
            <person name="Hug L.A."/>
            <person name="Burstein D."/>
            <person name="Emerson J.B."/>
            <person name="Thomas B.C."/>
            <person name="Banfield J.F."/>
        </authorList>
    </citation>
    <scope>NUCLEOTIDE SEQUENCE [LARGE SCALE GENOMIC DNA]</scope>
    <source>
        <strain evidence="12">CG1_02_47_685</strain>
    </source>
</reference>
<dbReference type="GO" id="GO:0045259">
    <property type="term" value="C:proton-transporting ATP synthase complex"/>
    <property type="evidence" value="ECO:0007669"/>
    <property type="project" value="UniProtKB-KW"/>
</dbReference>